<sequence length="191" mass="22211">MAESAVLENLFRRIAFQDDQEAFKELFFDFYPALCVFAQRYISSPEACEDIVQDTFFHLWKNRKKIEITSSFKNLLITSVKNNCTDYLRKQSVRQYYAEKQAVSATTDTPEVIYTIGELEQMLHTALKQLPENVRRAFELSRFENMTYNQIAEEMSVSPKTIEAYISKALSVLRAELKDYLPLVLLTCSIT</sequence>
<dbReference type="Proteomes" id="UP000187464">
    <property type="component" value="Chromosome I"/>
</dbReference>
<dbReference type="InterPro" id="IPR036388">
    <property type="entry name" value="WH-like_DNA-bd_sf"/>
</dbReference>
<organism evidence="7 8">
    <name type="scientific">Proteiniphilum saccharofermentans</name>
    <dbReference type="NCBI Taxonomy" id="1642647"/>
    <lineage>
        <taxon>Bacteria</taxon>
        <taxon>Pseudomonadati</taxon>
        <taxon>Bacteroidota</taxon>
        <taxon>Bacteroidia</taxon>
        <taxon>Bacteroidales</taxon>
        <taxon>Dysgonomonadaceae</taxon>
        <taxon>Proteiniphilum</taxon>
    </lineage>
</organism>
<dbReference type="InterPro" id="IPR039425">
    <property type="entry name" value="RNA_pol_sigma-70-like"/>
</dbReference>
<gene>
    <name evidence="7" type="ORF">PSM36_0132</name>
</gene>
<dbReference type="InterPro" id="IPR013324">
    <property type="entry name" value="RNA_pol_sigma_r3/r4-like"/>
</dbReference>
<dbReference type="InterPro" id="IPR013249">
    <property type="entry name" value="RNA_pol_sigma70_r4_t2"/>
</dbReference>
<dbReference type="Pfam" id="PF08281">
    <property type="entry name" value="Sigma70_r4_2"/>
    <property type="match status" value="1"/>
</dbReference>
<dbReference type="NCBIfam" id="TIGR02937">
    <property type="entry name" value="sigma70-ECF"/>
    <property type="match status" value="1"/>
</dbReference>
<comment type="similarity">
    <text evidence="1">Belongs to the sigma-70 factor family. ECF subfamily.</text>
</comment>
<evidence type="ECO:0000256" key="2">
    <source>
        <dbReference type="ARBA" id="ARBA00023015"/>
    </source>
</evidence>
<dbReference type="InterPro" id="IPR014284">
    <property type="entry name" value="RNA_pol_sigma-70_dom"/>
</dbReference>
<dbReference type="CDD" id="cd06171">
    <property type="entry name" value="Sigma70_r4"/>
    <property type="match status" value="1"/>
</dbReference>
<evidence type="ECO:0000313" key="8">
    <source>
        <dbReference type="Proteomes" id="UP000187464"/>
    </source>
</evidence>
<evidence type="ECO:0000259" key="5">
    <source>
        <dbReference type="Pfam" id="PF04542"/>
    </source>
</evidence>
<dbReference type="PANTHER" id="PTHR43133">
    <property type="entry name" value="RNA POLYMERASE ECF-TYPE SIGMA FACTO"/>
    <property type="match status" value="1"/>
</dbReference>
<dbReference type="GO" id="GO:0006352">
    <property type="term" value="P:DNA-templated transcription initiation"/>
    <property type="evidence" value="ECO:0007669"/>
    <property type="project" value="InterPro"/>
</dbReference>
<feature type="domain" description="RNA polymerase sigma factor 70 region 4 type 2" evidence="6">
    <location>
        <begin position="121"/>
        <end position="170"/>
    </location>
</feature>
<evidence type="ECO:0000256" key="1">
    <source>
        <dbReference type="ARBA" id="ARBA00010641"/>
    </source>
</evidence>
<dbReference type="PANTHER" id="PTHR43133:SF46">
    <property type="entry name" value="RNA POLYMERASE SIGMA-70 FACTOR ECF SUBFAMILY"/>
    <property type="match status" value="1"/>
</dbReference>
<keyword evidence="8" id="KW-1185">Reference proteome</keyword>
<accession>A0A1R3T177</accession>
<dbReference type="STRING" id="1642647.PSM36_0132"/>
<evidence type="ECO:0000313" key="7">
    <source>
        <dbReference type="EMBL" id="SCD18968.1"/>
    </source>
</evidence>
<dbReference type="NCBIfam" id="TIGR02985">
    <property type="entry name" value="Sig70_bacteroi1"/>
    <property type="match status" value="1"/>
</dbReference>
<reference evidence="7 8" key="1">
    <citation type="submission" date="2016-08" db="EMBL/GenBank/DDBJ databases">
        <authorList>
            <person name="Seilhamer J.J."/>
        </authorList>
    </citation>
    <scope>NUCLEOTIDE SEQUENCE [LARGE SCALE GENOMIC DNA]</scope>
    <source>
        <strain evidence="7">M3/6</strain>
    </source>
</reference>
<keyword evidence="3" id="KW-0731">Sigma factor</keyword>
<proteinExistence type="inferred from homology"/>
<dbReference type="RefSeq" id="WP_076928349.1">
    <property type="nucleotide sequence ID" value="NZ_DAMBAO010000018.1"/>
</dbReference>
<dbReference type="KEGG" id="psac:PSM36_0132"/>
<dbReference type="InterPro" id="IPR014327">
    <property type="entry name" value="RNA_pol_sigma70_bacteroid"/>
</dbReference>
<feature type="domain" description="RNA polymerase sigma-70 region 2" evidence="5">
    <location>
        <begin position="30"/>
        <end position="92"/>
    </location>
</feature>
<evidence type="ECO:0000256" key="4">
    <source>
        <dbReference type="ARBA" id="ARBA00023163"/>
    </source>
</evidence>
<dbReference type="InterPro" id="IPR007627">
    <property type="entry name" value="RNA_pol_sigma70_r2"/>
</dbReference>
<dbReference type="Gene3D" id="1.10.1740.10">
    <property type="match status" value="1"/>
</dbReference>
<dbReference type="AlphaFoldDB" id="A0A1R3T177"/>
<keyword evidence="4" id="KW-0804">Transcription</keyword>
<protein>
    <submittedName>
        <fullName evidence="7">RNA polymerase sigma-70 factor</fullName>
    </submittedName>
</protein>
<dbReference type="GO" id="GO:0003677">
    <property type="term" value="F:DNA binding"/>
    <property type="evidence" value="ECO:0007669"/>
    <property type="project" value="InterPro"/>
</dbReference>
<evidence type="ECO:0000256" key="3">
    <source>
        <dbReference type="ARBA" id="ARBA00023082"/>
    </source>
</evidence>
<dbReference type="SUPFAM" id="SSF88946">
    <property type="entry name" value="Sigma2 domain of RNA polymerase sigma factors"/>
    <property type="match status" value="1"/>
</dbReference>
<dbReference type="Pfam" id="PF04542">
    <property type="entry name" value="Sigma70_r2"/>
    <property type="match status" value="1"/>
</dbReference>
<name>A0A1R3T177_9BACT</name>
<dbReference type="SUPFAM" id="SSF88659">
    <property type="entry name" value="Sigma3 and sigma4 domains of RNA polymerase sigma factors"/>
    <property type="match status" value="1"/>
</dbReference>
<keyword evidence="2" id="KW-0805">Transcription regulation</keyword>
<dbReference type="Gene3D" id="1.10.10.10">
    <property type="entry name" value="Winged helix-like DNA-binding domain superfamily/Winged helix DNA-binding domain"/>
    <property type="match status" value="1"/>
</dbReference>
<dbReference type="InterPro" id="IPR013325">
    <property type="entry name" value="RNA_pol_sigma_r2"/>
</dbReference>
<dbReference type="GO" id="GO:0016987">
    <property type="term" value="F:sigma factor activity"/>
    <property type="evidence" value="ECO:0007669"/>
    <property type="project" value="UniProtKB-KW"/>
</dbReference>
<dbReference type="EMBL" id="LT605205">
    <property type="protein sequence ID" value="SCD18968.1"/>
    <property type="molecule type" value="Genomic_DNA"/>
</dbReference>
<evidence type="ECO:0000259" key="6">
    <source>
        <dbReference type="Pfam" id="PF08281"/>
    </source>
</evidence>